<dbReference type="GeneID" id="62164884"/>
<reference evidence="1" key="1">
    <citation type="submission" date="2020-03" db="EMBL/GenBank/DDBJ databases">
        <authorList>
            <person name="He L."/>
        </authorList>
    </citation>
    <scope>NUCLEOTIDE SEQUENCE</scope>
    <source>
        <strain evidence="1">CkLH20</strain>
    </source>
</reference>
<accession>A0A9P6HXX2</accession>
<reference evidence="1" key="2">
    <citation type="submission" date="2020-11" db="EMBL/GenBank/DDBJ databases">
        <title>Whole genome sequencing of Colletotrichum sp.</title>
        <authorList>
            <person name="Li H."/>
        </authorList>
    </citation>
    <scope>NUCLEOTIDE SEQUENCE</scope>
    <source>
        <strain evidence="1">CkLH20</strain>
    </source>
</reference>
<dbReference type="RefSeq" id="XP_038742743.1">
    <property type="nucleotide sequence ID" value="XM_038891810.1"/>
</dbReference>
<protein>
    <submittedName>
        <fullName evidence="1">Uncharacterized protein</fullName>
    </submittedName>
</protein>
<evidence type="ECO:0000313" key="2">
    <source>
        <dbReference type="Proteomes" id="UP000781932"/>
    </source>
</evidence>
<proteinExistence type="predicted"/>
<comment type="caution">
    <text evidence="1">The sequence shown here is derived from an EMBL/GenBank/DDBJ whole genome shotgun (WGS) entry which is preliminary data.</text>
</comment>
<sequence length="152" mass="16971">MDSYNKSYHDEHGLPMPFSFSSFDFSVAFRPSPAPSEPCISPPVDPSPEITSAELLRIQPYLKYPGFDLPELVITDKNKSLAAVLRTHRDTCDPGDRDSPVDSDQMPYYVSLQVEAVFAAAVGVLYTNKDMTPSTPLMWQKVQRVLETRDAA</sequence>
<name>A0A9P6HXX2_9PEZI</name>
<dbReference type="AlphaFoldDB" id="A0A9P6HXX2"/>
<dbReference type="OrthoDB" id="4842778at2759"/>
<gene>
    <name evidence="1" type="ORF">CkaCkLH20_09095</name>
</gene>
<dbReference type="Proteomes" id="UP000781932">
    <property type="component" value="Unassembled WGS sequence"/>
</dbReference>
<keyword evidence="2" id="KW-1185">Reference proteome</keyword>
<evidence type="ECO:0000313" key="1">
    <source>
        <dbReference type="EMBL" id="KAF9873282.1"/>
    </source>
</evidence>
<organism evidence="1 2">
    <name type="scientific">Colletotrichum karsti</name>
    <dbReference type="NCBI Taxonomy" id="1095194"/>
    <lineage>
        <taxon>Eukaryota</taxon>
        <taxon>Fungi</taxon>
        <taxon>Dikarya</taxon>
        <taxon>Ascomycota</taxon>
        <taxon>Pezizomycotina</taxon>
        <taxon>Sordariomycetes</taxon>
        <taxon>Hypocreomycetidae</taxon>
        <taxon>Glomerellales</taxon>
        <taxon>Glomerellaceae</taxon>
        <taxon>Colletotrichum</taxon>
        <taxon>Colletotrichum boninense species complex</taxon>
    </lineage>
</organism>
<dbReference type="EMBL" id="JAATWM020000032">
    <property type="protein sequence ID" value="KAF9873282.1"/>
    <property type="molecule type" value="Genomic_DNA"/>
</dbReference>